<dbReference type="Proteomes" id="UP000282674">
    <property type="component" value="Unassembled WGS sequence"/>
</dbReference>
<comment type="caution">
    <text evidence="1">The sequence shown here is derived from an EMBL/GenBank/DDBJ whole genome shotgun (WGS) entry which is preliminary data.</text>
</comment>
<dbReference type="InterPro" id="IPR011990">
    <property type="entry name" value="TPR-like_helical_dom_sf"/>
</dbReference>
<protein>
    <recommendedName>
        <fullName evidence="3">XRE family transcriptional regulator</fullName>
    </recommendedName>
</protein>
<keyword evidence="2" id="KW-1185">Reference proteome</keyword>
<gene>
    <name evidence="1" type="ORF">EBO15_38110</name>
</gene>
<evidence type="ECO:0000313" key="2">
    <source>
        <dbReference type="Proteomes" id="UP000282674"/>
    </source>
</evidence>
<name>A0A3M2LKP4_9ACTN</name>
<dbReference type="OrthoDB" id="3397572at2"/>
<organism evidence="1 2">
    <name type="scientific">Actinomadura harenae</name>
    <dbReference type="NCBI Taxonomy" id="2483351"/>
    <lineage>
        <taxon>Bacteria</taxon>
        <taxon>Bacillati</taxon>
        <taxon>Actinomycetota</taxon>
        <taxon>Actinomycetes</taxon>
        <taxon>Streptosporangiales</taxon>
        <taxon>Thermomonosporaceae</taxon>
        <taxon>Actinomadura</taxon>
    </lineage>
</organism>
<dbReference type="Gene3D" id="1.10.260.40">
    <property type="entry name" value="lambda repressor-like DNA-binding domains"/>
    <property type="match status" value="1"/>
</dbReference>
<accession>A0A3M2LKP4</accession>
<dbReference type="SUPFAM" id="SSF48452">
    <property type="entry name" value="TPR-like"/>
    <property type="match status" value="1"/>
</dbReference>
<dbReference type="InterPro" id="IPR010982">
    <property type="entry name" value="Lambda_DNA-bd_dom_sf"/>
</dbReference>
<dbReference type="EMBL" id="RFFG01000131">
    <property type="protein sequence ID" value="RMI36605.1"/>
    <property type="molecule type" value="Genomic_DNA"/>
</dbReference>
<dbReference type="AlphaFoldDB" id="A0A3M2LKP4"/>
<reference evidence="1 2" key="1">
    <citation type="submission" date="2018-10" db="EMBL/GenBank/DDBJ databases">
        <title>Isolation from soil.</title>
        <authorList>
            <person name="Hu J."/>
        </authorList>
    </citation>
    <scope>NUCLEOTIDE SEQUENCE [LARGE SCALE GENOMIC DNA]</scope>
    <source>
        <strain evidence="1 2">NEAU-Ht49</strain>
    </source>
</reference>
<dbReference type="GO" id="GO:0003677">
    <property type="term" value="F:DNA binding"/>
    <property type="evidence" value="ECO:0007669"/>
    <property type="project" value="InterPro"/>
</dbReference>
<dbReference type="RefSeq" id="WP_122199335.1">
    <property type="nucleotide sequence ID" value="NZ_JBHSKC010000054.1"/>
</dbReference>
<evidence type="ECO:0000313" key="1">
    <source>
        <dbReference type="EMBL" id="RMI36605.1"/>
    </source>
</evidence>
<sequence length="364" mass="40370">MPTVRVWTGRETRALRHALRQSVRVFAQNELGVAVRTVSKWEHLGAATQPRPDTQAILDTTLQRASPEVQARFELFLRETGGPAAGVDPVRAPCPQAWEYETWTDDLERAAVLLSRQKFPAATNLLHRWLTRFPCTQLDDQGRYLHARSLVLLGDAQRDQGVLLGPASAGWAYDRALSMFADLDVPRRVAQVELALAVVAEMHGDLQKAARRYEQLAGDQRLSSRDRARALLWVGTALSKDGDHDHAVQVMTAATHQLENLDEGEDWSVAQQKIALAHRGAGRQDQAQHFIDLAHSSGTDDTPMQRVRLATAHAHILLSDRATCDHGLAMLHDTARLALSSGLSHQTRAITAIRRRFETGAVTE</sequence>
<evidence type="ECO:0008006" key="3">
    <source>
        <dbReference type="Google" id="ProtNLM"/>
    </source>
</evidence>
<dbReference type="Gene3D" id="1.25.40.10">
    <property type="entry name" value="Tetratricopeptide repeat domain"/>
    <property type="match status" value="1"/>
</dbReference>
<proteinExistence type="predicted"/>